<evidence type="ECO:0000313" key="2">
    <source>
        <dbReference type="EMBL" id="EWM30125.1"/>
    </source>
</evidence>
<sequence>MRLLQCGTQTGLSRPNDPAHDIWGMNVDVEPAEGEPRMDTGNTALPRGSPGLGKSTNDLHDAAKNSAFQQAQELENLDKLQDRLLEAVGIASQTLRQLSNPEEFEEEEVQKAYQSYLELMREVHEGLASRAAWVKNYVPYRRNTKELRREVRIKEMRVVWLKEEARRWGYKDEEARGEEEGIGRPGGVKTPSGKESESDSR</sequence>
<evidence type="ECO:0000313" key="3">
    <source>
        <dbReference type="Proteomes" id="UP000019335"/>
    </source>
</evidence>
<protein>
    <submittedName>
        <fullName evidence="2">Uncharacterized protein</fullName>
    </submittedName>
</protein>
<proteinExistence type="predicted"/>
<dbReference type="EMBL" id="AZIL01000047">
    <property type="protein sequence ID" value="EWM30125.1"/>
    <property type="molecule type" value="Genomic_DNA"/>
</dbReference>
<feature type="compositionally biased region" description="Basic and acidic residues" evidence="1">
    <location>
        <begin position="172"/>
        <end position="182"/>
    </location>
</feature>
<evidence type="ECO:0000256" key="1">
    <source>
        <dbReference type="SAM" id="MobiDB-lite"/>
    </source>
</evidence>
<accession>W7TSC1</accession>
<organism evidence="2 3">
    <name type="scientific">Nannochloropsis gaditana</name>
    <dbReference type="NCBI Taxonomy" id="72520"/>
    <lineage>
        <taxon>Eukaryota</taxon>
        <taxon>Sar</taxon>
        <taxon>Stramenopiles</taxon>
        <taxon>Ochrophyta</taxon>
        <taxon>Eustigmatophyceae</taxon>
        <taxon>Eustigmatales</taxon>
        <taxon>Monodopsidaceae</taxon>
        <taxon>Nannochloropsis</taxon>
    </lineage>
</organism>
<dbReference type="AlphaFoldDB" id="W7TSC1"/>
<gene>
    <name evidence="2" type="ORF">Naga_100541g2</name>
</gene>
<dbReference type="Proteomes" id="UP000019335">
    <property type="component" value="Chromosome 1"/>
</dbReference>
<feature type="compositionally biased region" description="Polar residues" evidence="1">
    <location>
        <begin position="1"/>
        <end position="13"/>
    </location>
</feature>
<dbReference type="OrthoDB" id="188812at2759"/>
<name>W7TSC1_9STRA</name>
<feature type="region of interest" description="Disordered" evidence="1">
    <location>
        <begin position="1"/>
        <end position="59"/>
    </location>
</feature>
<keyword evidence="3" id="KW-1185">Reference proteome</keyword>
<reference evidence="2 3" key="1">
    <citation type="journal article" date="2014" name="Mol. Plant">
        <title>Chromosome Scale Genome Assembly and Transcriptome Profiling of Nannochloropsis gaditana in Nitrogen Depletion.</title>
        <authorList>
            <person name="Corteggiani Carpinelli E."/>
            <person name="Telatin A."/>
            <person name="Vitulo N."/>
            <person name="Forcato C."/>
            <person name="D'Angelo M."/>
            <person name="Schiavon R."/>
            <person name="Vezzi A."/>
            <person name="Giacometti G.M."/>
            <person name="Morosinotto T."/>
            <person name="Valle G."/>
        </authorList>
    </citation>
    <scope>NUCLEOTIDE SEQUENCE [LARGE SCALE GENOMIC DNA]</scope>
    <source>
        <strain evidence="2 3">B-31</strain>
    </source>
</reference>
<feature type="region of interest" description="Disordered" evidence="1">
    <location>
        <begin position="172"/>
        <end position="201"/>
    </location>
</feature>
<comment type="caution">
    <text evidence="2">The sequence shown here is derived from an EMBL/GenBank/DDBJ whole genome shotgun (WGS) entry which is preliminary data.</text>
</comment>
<feature type="compositionally biased region" description="Basic and acidic residues" evidence="1">
    <location>
        <begin position="192"/>
        <end position="201"/>
    </location>
</feature>